<name>A0ABY8NLD1_9GAMM</name>
<keyword evidence="1" id="KW-0732">Signal</keyword>
<gene>
    <name evidence="2" type="ORF">PVT68_09025</name>
</gene>
<protein>
    <recommendedName>
        <fullName evidence="4">Tetratricopeptide repeat protein</fullName>
    </recommendedName>
</protein>
<keyword evidence="3" id="KW-1185">Reference proteome</keyword>
<feature type="signal peptide" evidence="1">
    <location>
        <begin position="1"/>
        <end position="36"/>
    </location>
</feature>
<proteinExistence type="predicted"/>
<feature type="chain" id="PRO_5045584101" description="Tetratricopeptide repeat protein" evidence="1">
    <location>
        <begin position="37"/>
        <end position="229"/>
    </location>
</feature>
<sequence>MNTLSTAIQGKASTHLRSLLLCLFFWISALAMPSFAQTAEQDLHDLQRDWAQIQYLTPEKQRAEKLGVLSEKARALTVRYPDNAAVWTWSGIVHASHAGAKGGLGALPIVKAAKADLEHAIALDGSVLDGAAYTSLGSLYYQVPGWPIGFGDDKKAQTFLLKGLEYGADDMDANYFYADYLFQQKQYTEALTFADRAEHGPEDMNRPVASEGRLGQIKQLQAKIRQKLH</sequence>
<reference evidence="2 3" key="1">
    <citation type="submission" date="2023-02" db="EMBL/GenBank/DDBJ databases">
        <title>Description and genomic characterization of Microbulbifer bruguierae sp. nov., isolated from the sediment of mangrove plant Bruguiera sexangula.</title>
        <authorList>
            <person name="Long M."/>
        </authorList>
    </citation>
    <scope>NUCLEOTIDE SEQUENCE [LARGE SCALE GENOMIC DNA]</scope>
    <source>
        <strain evidence="2 3">H12</strain>
    </source>
</reference>
<dbReference type="Gene3D" id="1.25.40.10">
    <property type="entry name" value="Tetratricopeptide repeat domain"/>
    <property type="match status" value="1"/>
</dbReference>
<organism evidence="2 3">
    <name type="scientific">Microbulbifer bruguierae</name>
    <dbReference type="NCBI Taxonomy" id="3029061"/>
    <lineage>
        <taxon>Bacteria</taxon>
        <taxon>Pseudomonadati</taxon>
        <taxon>Pseudomonadota</taxon>
        <taxon>Gammaproteobacteria</taxon>
        <taxon>Cellvibrionales</taxon>
        <taxon>Microbulbiferaceae</taxon>
        <taxon>Microbulbifer</taxon>
    </lineage>
</organism>
<evidence type="ECO:0000313" key="2">
    <source>
        <dbReference type="EMBL" id="WGL18423.1"/>
    </source>
</evidence>
<evidence type="ECO:0008006" key="4">
    <source>
        <dbReference type="Google" id="ProtNLM"/>
    </source>
</evidence>
<dbReference type="EMBL" id="CP118605">
    <property type="protein sequence ID" value="WGL18423.1"/>
    <property type="molecule type" value="Genomic_DNA"/>
</dbReference>
<dbReference type="RefSeq" id="WP_280322411.1">
    <property type="nucleotide sequence ID" value="NZ_CP118605.1"/>
</dbReference>
<evidence type="ECO:0000256" key="1">
    <source>
        <dbReference type="SAM" id="SignalP"/>
    </source>
</evidence>
<dbReference type="SUPFAM" id="SSF48452">
    <property type="entry name" value="TPR-like"/>
    <property type="match status" value="1"/>
</dbReference>
<dbReference type="InterPro" id="IPR011990">
    <property type="entry name" value="TPR-like_helical_dom_sf"/>
</dbReference>
<dbReference type="Proteomes" id="UP001236500">
    <property type="component" value="Chromosome"/>
</dbReference>
<evidence type="ECO:0000313" key="3">
    <source>
        <dbReference type="Proteomes" id="UP001236500"/>
    </source>
</evidence>
<accession>A0ABY8NLD1</accession>